<protein>
    <submittedName>
        <fullName evidence="7">Ankyrin repeat protein</fullName>
    </submittedName>
</protein>
<dbReference type="GO" id="GO:0003824">
    <property type="term" value="F:catalytic activity"/>
    <property type="evidence" value="ECO:0007669"/>
    <property type="project" value="InterPro"/>
</dbReference>
<feature type="repeat" description="ANK" evidence="3">
    <location>
        <begin position="1122"/>
        <end position="1154"/>
    </location>
</feature>
<sequence length="1277" mass="141316">MTDTSAKKRKNDEEDDQRGHPKNRRVEATHTHRSYTVGWVCALPKEQTAAVAMLDEEHPSLPNPSGDPNAYTLGSIGGHNVVVACLPMGQIGTVSAATVATHMVQTFPSMKFGLMVGIGGGVPYKENDVRLGDVVISSPSGQFPGVVQWDMGKTKEGGKFERTGSLNNPPASLLSALSKIKTRHSMKEPRIQEFLDEMATRWPMLAAQYLKSEEMVDVLFKSSYGHEEKPVDTESGSDDSSDEDDEECQYCDKSKVKSRKPASRGLKVHYGLIASGNQVIKDAKFRDAMNKGLGGQLLCVEMEAAGLMTNFPCLVIRDHVQPAEVERERSAREQLSAQLTEVENAVTAVGEDVKQVHVKLTTAEDKKLFKDILEWLSPINYGSMQSDHFTMRHEGTGQWFLSSPQYQEWNESTGKTLYCPGIPGAGKTILTSIVINDLVSKAESNTEVGIAYVYCSFQRATEQNIEHMLSSLLKQLAERAPDPSESLRSLFEKHKHWQTRPSVAELSKTLELVCKTFARVYILIDALDECQAVGCRSSLLKTLFKQRTGTGAPVHLFATSRFIPEIEEEFEDPLRCEIKASEKDVRDYVSHHMSDFRVRIAKNPGLETEIIDGVAQAVRGMFLLARLHLGSLTNTTSVREILSALDKFKQQSANESSDHQVYDGAYDDAFARINGQESNLRHLGRNVLSWIVHAVRPLTTTELNHALAVDTNRSDTDLDRHNLRDTDTIVSVCAGLVTFDKTSDNIRLVHYTTQEYFQRTKEKYFPTAHFEMTKVCTRYLKFAIESDLMRSYLRQLSLSRASSNVDEPYPFFRHATYAWVYHASKCSPLGQDVKDFLLDDTKMQALSEISVSNEFPNSGLGWAASYGLQEAIEIFRDLGHDLNAPDSFGRTPLFYAARYGRLEAIKQLCDLGACPGNPPPNGDEKAFPLVVAEFHDHPEAIRLLLEKGALIDAQGEHRRTSLALAAYSGNLSLMELLLDRRASIDAVDDQKCTPLIIAAEAGHISCVRLLLEKGARVDTLDEDGCTALAYTARLGDLDLVKMMLDKGAPIDAAEGEGSTPLQYAAEEGRTDVIKLLIQKGADIEIKGHADKNALALSATGGHSEIVKALLDARASIEVKDSASQSPLSLAARSGRPEATQILLERGADVNSTDFHERAPLSWACRHARIAPPRFLKTIQLLLEHGAQVNAKDKYGRTAVSFASSGEGTDDAVKLLIERGAEVNIEDKWGRTALTMARRYGREEAARILVEAGTVDNYIQTDESIGPKTKEFLRRYQS</sequence>
<evidence type="ECO:0000256" key="3">
    <source>
        <dbReference type="PROSITE-ProRule" id="PRU00023"/>
    </source>
</evidence>
<dbReference type="InterPro" id="IPR035994">
    <property type="entry name" value="Nucleoside_phosphorylase_sf"/>
</dbReference>
<evidence type="ECO:0000256" key="2">
    <source>
        <dbReference type="ARBA" id="ARBA00023043"/>
    </source>
</evidence>
<dbReference type="PANTHER" id="PTHR24198">
    <property type="entry name" value="ANKYRIN REPEAT AND PROTEIN KINASE DOMAIN-CONTAINING PROTEIN"/>
    <property type="match status" value="1"/>
</dbReference>
<dbReference type="GO" id="GO:0005737">
    <property type="term" value="C:cytoplasm"/>
    <property type="evidence" value="ECO:0007669"/>
    <property type="project" value="TreeGrafter"/>
</dbReference>
<dbReference type="Pfam" id="PF12796">
    <property type="entry name" value="Ank_2"/>
    <property type="match status" value="4"/>
</dbReference>
<feature type="repeat" description="ANK" evidence="3">
    <location>
        <begin position="888"/>
        <end position="913"/>
    </location>
</feature>
<feature type="repeat" description="ANK" evidence="3">
    <location>
        <begin position="1023"/>
        <end position="1055"/>
    </location>
</feature>
<dbReference type="InterPro" id="IPR054471">
    <property type="entry name" value="GPIID_WHD"/>
</dbReference>
<evidence type="ECO:0000256" key="1">
    <source>
        <dbReference type="ARBA" id="ARBA00022737"/>
    </source>
</evidence>
<dbReference type="InterPro" id="IPR056884">
    <property type="entry name" value="NPHP3-like_N"/>
</dbReference>
<dbReference type="Pfam" id="PF00023">
    <property type="entry name" value="Ank"/>
    <property type="match status" value="1"/>
</dbReference>
<dbReference type="SUPFAM" id="SSF52540">
    <property type="entry name" value="P-loop containing nucleoside triphosphate hydrolases"/>
    <property type="match status" value="1"/>
</dbReference>
<gene>
    <name evidence="7" type="ORF">CGGC5_13414</name>
</gene>
<feature type="region of interest" description="Disordered" evidence="4">
    <location>
        <begin position="1"/>
        <end position="30"/>
    </location>
</feature>
<accession>L2FGA2</accession>
<dbReference type="PROSITE" id="PS50088">
    <property type="entry name" value="ANK_REPEAT"/>
    <property type="match status" value="9"/>
</dbReference>
<organism evidence="7">
    <name type="scientific">Colletotrichum fructicola (strain Nara gc5)</name>
    <name type="common">Anthracnose fungus</name>
    <name type="synonym">Colletotrichum gloeosporioides (strain Nara gc5)</name>
    <dbReference type="NCBI Taxonomy" id="1213859"/>
    <lineage>
        <taxon>Eukaryota</taxon>
        <taxon>Fungi</taxon>
        <taxon>Dikarya</taxon>
        <taxon>Ascomycota</taxon>
        <taxon>Pezizomycotina</taxon>
        <taxon>Sordariomycetes</taxon>
        <taxon>Hypocreomycetidae</taxon>
        <taxon>Glomerellales</taxon>
        <taxon>Glomerellaceae</taxon>
        <taxon>Colletotrichum</taxon>
        <taxon>Colletotrichum gloeosporioides species complex</taxon>
    </lineage>
</organism>
<dbReference type="PRINTS" id="PR01415">
    <property type="entry name" value="ANKYRIN"/>
</dbReference>
<dbReference type="SMART" id="SM00248">
    <property type="entry name" value="ANK"/>
    <property type="match status" value="12"/>
</dbReference>
<dbReference type="Gene3D" id="3.40.50.1580">
    <property type="entry name" value="Nucleoside phosphorylase domain"/>
    <property type="match status" value="1"/>
</dbReference>
<keyword evidence="2 3" id="KW-0040">ANK repeat</keyword>
<dbReference type="SUPFAM" id="SSF48403">
    <property type="entry name" value="Ankyrin repeat"/>
    <property type="match status" value="1"/>
</dbReference>
<evidence type="ECO:0000313" key="7">
    <source>
        <dbReference type="EMBL" id="ELA25414.1"/>
    </source>
</evidence>
<feature type="repeat" description="ANK" evidence="3">
    <location>
        <begin position="1089"/>
        <end position="1121"/>
    </location>
</feature>
<feature type="domain" description="GPI inositol-deacylase winged helix" evidence="5">
    <location>
        <begin position="678"/>
        <end position="758"/>
    </location>
</feature>
<dbReference type="HOGENOM" id="CLU_000288_34_2_1"/>
<dbReference type="GO" id="GO:0009116">
    <property type="term" value="P:nucleoside metabolic process"/>
    <property type="evidence" value="ECO:0007669"/>
    <property type="project" value="InterPro"/>
</dbReference>
<dbReference type="STRING" id="1213859.L2FGA2"/>
<feature type="compositionally biased region" description="Acidic residues" evidence="4">
    <location>
        <begin position="235"/>
        <end position="249"/>
    </location>
</feature>
<dbReference type="EMBL" id="KB021146">
    <property type="protein sequence ID" value="ELA25414.1"/>
    <property type="molecule type" value="Genomic_DNA"/>
</dbReference>
<dbReference type="InterPro" id="IPR002110">
    <property type="entry name" value="Ankyrin_rpt"/>
</dbReference>
<feature type="repeat" description="ANK" evidence="3">
    <location>
        <begin position="1194"/>
        <end position="1227"/>
    </location>
</feature>
<evidence type="ECO:0000259" key="5">
    <source>
        <dbReference type="Pfam" id="PF22939"/>
    </source>
</evidence>
<keyword evidence="1" id="KW-0677">Repeat</keyword>
<name>L2FGA2_COLFN</name>
<dbReference type="Gene3D" id="3.40.50.300">
    <property type="entry name" value="P-loop containing nucleotide triphosphate hydrolases"/>
    <property type="match status" value="1"/>
</dbReference>
<dbReference type="Pfam" id="PF24883">
    <property type="entry name" value="NPHP3_N"/>
    <property type="match status" value="1"/>
</dbReference>
<reference evidence="7" key="1">
    <citation type="submission" date="2012-08" db="EMBL/GenBank/DDBJ databases">
        <title>Genome analysis of Colletotrichum orbiculare and Colletotrichum fructicola.</title>
        <authorList>
            <person name="Gan P.H.P."/>
            <person name="Ikeda K."/>
            <person name="Irieda H."/>
            <person name="Narusaka M."/>
            <person name="O'Connell R.J."/>
            <person name="Narusaka Y."/>
            <person name="Takano Y."/>
            <person name="Kubo Y."/>
            <person name="Shirasu K."/>
        </authorList>
    </citation>
    <scope>NUCLEOTIDE SEQUENCE</scope>
    <source>
        <strain evidence="7">Nara gc5</strain>
    </source>
</reference>
<evidence type="ECO:0000259" key="6">
    <source>
        <dbReference type="Pfam" id="PF24883"/>
    </source>
</evidence>
<dbReference type="PROSITE" id="PS50297">
    <property type="entry name" value="ANK_REP_REGION"/>
    <property type="match status" value="7"/>
</dbReference>
<dbReference type="AlphaFoldDB" id="L2FGA2"/>
<evidence type="ECO:0000256" key="4">
    <source>
        <dbReference type="SAM" id="MobiDB-lite"/>
    </source>
</evidence>
<dbReference type="SUPFAM" id="SSF53167">
    <property type="entry name" value="Purine and uridine phosphorylases"/>
    <property type="match status" value="1"/>
</dbReference>
<dbReference type="Pfam" id="PF22939">
    <property type="entry name" value="WHD_GPIID"/>
    <property type="match status" value="1"/>
</dbReference>
<dbReference type="PANTHER" id="PTHR24198:SF165">
    <property type="entry name" value="ANKYRIN REPEAT-CONTAINING PROTEIN-RELATED"/>
    <property type="match status" value="1"/>
</dbReference>
<feature type="repeat" description="ANK" evidence="3">
    <location>
        <begin position="990"/>
        <end position="1022"/>
    </location>
</feature>
<dbReference type="Gene3D" id="1.25.40.20">
    <property type="entry name" value="Ankyrin repeat-containing domain"/>
    <property type="match status" value="3"/>
</dbReference>
<dbReference type="InterPro" id="IPR027417">
    <property type="entry name" value="P-loop_NTPase"/>
</dbReference>
<feature type="repeat" description="ANK" evidence="3">
    <location>
        <begin position="1155"/>
        <end position="1193"/>
    </location>
</feature>
<feature type="domain" description="Nephrocystin 3-like N-terminal" evidence="6">
    <location>
        <begin position="395"/>
        <end position="561"/>
    </location>
</feature>
<proteinExistence type="predicted"/>
<feature type="repeat" description="ANK" evidence="3">
    <location>
        <begin position="957"/>
        <end position="989"/>
    </location>
</feature>
<feature type="repeat" description="ANK" evidence="3">
    <location>
        <begin position="1056"/>
        <end position="1088"/>
    </location>
</feature>
<feature type="region of interest" description="Disordered" evidence="4">
    <location>
        <begin position="227"/>
        <end position="252"/>
    </location>
</feature>
<dbReference type="InterPro" id="IPR036770">
    <property type="entry name" value="Ankyrin_rpt-contain_sf"/>
</dbReference>